<dbReference type="Pfam" id="PF18962">
    <property type="entry name" value="Por_Secre_tail"/>
    <property type="match status" value="1"/>
</dbReference>
<dbReference type="Proteomes" id="UP000321734">
    <property type="component" value="Unassembled WGS sequence"/>
</dbReference>
<name>A0A5C7AMS5_9FLAO</name>
<dbReference type="NCBIfam" id="TIGR04183">
    <property type="entry name" value="Por_Secre_tail"/>
    <property type="match status" value="1"/>
</dbReference>
<dbReference type="OrthoDB" id="975384at2"/>
<reference evidence="4 5" key="1">
    <citation type="submission" date="2019-08" db="EMBL/GenBank/DDBJ databases">
        <title>Genome sequence of Gelidibacter salicanalis IC162T.</title>
        <authorList>
            <person name="Bowman J.P."/>
        </authorList>
    </citation>
    <scope>NUCLEOTIDE SEQUENCE [LARGE SCALE GENOMIC DNA]</scope>
    <source>
        <strain evidence="4 5">IC162</strain>
    </source>
</reference>
<proteinExistence type="predicted"/>
<dbReference type="EMBL" id="VORX01000002">
    <property type="protein sequence ID" value="TXE09254.1"/>
    <property type="molecule type" value="Genomic_DNA"/>
</dbReference>
<organism evidence="4 5">
    <name type="scientific">Gelidibacter salicanalis</name>
    <dbReference type="NCBI Taxonomy" id="291193"/>
    <lineage>
        <taxon>Bacteria</taxon>
        <taxon>Pseudomonadati</taxon>
        <taxon>Bacteroidota</taxon>
        <taxon>Flavobacteriia</taxon>
        <taxon>Flavobacteriales</taxon>
        <taxon>Flavobacteriaceae</taxon>
        <taxon>Gelidibacter</taxon>
    </lineage>
</organism>
<evidence type="ECO:0000259" key="3">
    <source>
        <dbReference type="Pfam" id="PF18962"/>
    </source>
</evidence>
<keyword evidence="5" id="KW-1185">Reference proteome</keyword>
<keyword evidence="1 2" id="KW-0732">Signal</keyword>
<protein>
    <submittedName>
        <fullName evidence="4">T9SS type A sorting domain-containing protein</fullName>
    </submittedName>
</protein>
<dbReference type="RefSeq" id="WP_146890772.1">
    <property type="nucleotide sequence ID" value="NZ_VORX01000002.1"/>
</dbReference>
<dbReference type="InterPro" id="IPR026444">
    <property type="entry name" value="Secre_tail"/>
</dbReference>
<gene>
    <name evidence="4" type="ORF">ES711_04820</name>
</gene>
<comment type="caution">
    <text evidence="4">The sequence shown here is derived from an EMBL/GenBank/DDBJ whole genome shotgun (WGS) entry which is preliminary data.</text>
</comment>
<dbReference type="AlphaFoldDB" id="A0A5C7AMS5"/>
<feature type="signal peptide" evidence="2">
    <location>
        <begin position="1"/>
        <end position="19"/>
    </location>
</feature>
<evidence type="ECO:0000313" key="5">
    <source>
        <dbReference type="Proteomes" id="UP000321734"/>
    </source>
</evidence>
<accession>A0A5C7AMS5</accession>
<evidence type="ECO:0000256" key="2">
    <source>
        <dbReference type="SAM" id="SignalP"/>
    </source>
</evidence>
<sequence length="734" mass="79367">MAKLYILLLTLFTWQLGTAQSDVAAIRIPANTTVTAVGVSAIPLVRGSGISKPSTQTNIGFISNGFDSATLNEAITNNDYIEWQVSANSNTTVDIDRVNLSISRQNKNASTKFTVRYTTTNNWSIGVNSFGEKTHGGTTVNEIFELVAPTAITLSAGTTLTFRLYAYGGSTNQRYGIGQLAEGSSALTSDRIGILMKGTVTSEFPTLSYTNGVWSPSAPSSITANNPVSINSGTYTIGANNGALDIVVKELRTASGTKVVIPANGSLTIAGTVFINNGSVELNSTSTNYSSLIYKGAIYEGGVNSVVYKRHVNSYANNNDLISPILEGQNFELFRANNTNIQPLANSTLLFGPFNKDTGKYETWSTTGNTVLDPVTGYRAASTDNAPFIFVGKPVLGDITKDLRHSSAYARWNLVGNPYTAYINAKEFLELNGAVLSDSEVAIYGYDGNASDGWVTWNLNNVTNNVAPGQGFFISVPTGGGQIKFTTSMRRIANTDDFIQNKNANTNSAHAAIQISSDSRMFTTEFYFNDHSTKSLDRGYDAAIYNRKAPNFAIFSHLVENNAGLDMAIQSLAYADLDSEVSIPLGINATKGQQVTVSLHKNELPEGTEVYLEDNVANIFTPLHSADYTFSAQTNITTIGRFFLTFKRTTLSVDPEIKSGLHLYVSDKIVVVKGILEDATLANVYDIQGRVVKTVHLKGQTNSNDINLSQADAGMYIVKLSNRTQEKTQKIILR</sequence>
<feature type="chain" id="PRO_5023147029" evidence="2">
    <location>
        <begin position="20"/>
        <end position="734"/>
    </location>
</feature>
<evidence type="ECO:0000256" key="1">
    <source>
        <dbReference type="ARBA" id="ARBA00022729"/>
    </source>
</evidence>
<feature type="domain" description="Secretion system C-terminal sorting" evidence="3">
    <location>
        <begin position="679"/>
        <end position="732"/>
    </location>
</feature>
<evidence type="ECO:0000313" key="4">
    <source>
        <dbReference type="EMBL" id="TXE09254.1"/>
    </source>
</evidence>